<proteinExistence type="predicted"/>
<dbReference type="Proteomes" id="UP001596047">
    <property type="component" value="Unassembled WGS sequence"/>
</dbReference>
<organism evidence="1 2">
    <name type="scientific">Paenibacillus solisilvae</name>
    <dbReference type="NCBI Taxonomy" id="2486751"/>
    <lineage>
        <taxon>Bacteria</taxon>
        <taxon>Bacillati</taxon>
        <taxon>Bacillota</taxon>
        <taxon>Bacilli</taxon>
        <taxon>Bacillales</taxon>
        <taxon>Paenibacillaceae</taxon>
        <taxon>Paenibacillus</taxon>
    </lineage>
</organism>
<accession>A0ABW0VYC4</accession>
<name>A0ABW0VYC4_9BACL</name>
<sequence>MNEFQPFIGKRIMVEVSGKRPLPGKLIDIGPDILVLVHQQRFLYIPIAHVHNLKADLLSDEDIGQTDDLLVQPQIEQISVPRMLREAKGIFVEIQVSGNKPLRGYLIGIMTDYIVIHSPVYKSIYVSLRHMKWLIPYPPSYVPYSLSADPLPAQHASLALSKTFETQCKKEEGKMVVLDLGEQHEKIGLIKRVSSGIMDFLDADGNSNLLNIEHLKTMYTPSK</sequence>
<reference evidence="2" key="1">
    <citation type="journal article" date="2019" name="Int. J. Syst. Evol. Microbiol.">
        <title>The Global Catalogue of Microorganisms (GCM) 10K type strain sequencing project: providing services to taxonomists for standard genome sequencing and annotation.</title>
        <authorList>
            <consortium name="The Broad Institute Genomics Platform"/>
            <consortium name="The Broad Institute Genome Sequencing Center for Infectious Disease"/>
            <person name="Wu L."/>
            <person name="Ma J."/>
        </authorList>
    </citation>
    <scope>NUCLEOTIDE SEQUENCE [LARGE SCALE GENOMIC DNA]</scope>
    <source>
        <strain evidence="2">CGMCC 1.3240</strain>
    </source>
</reference>
<comment type="caution">
    <text evidence="1">The sequence shown here is derived from an EMBL/GenBank/DDBJ whole genome shotgun (WGS) entry which is preliminary data.</text>
</comment>
<protein>
    <submittedName>
        <fullName evidence="1">DUF2642 domain-containing protein</fullName>
    </submittedName>
</protein>
<evidence type="ECO:0000313" key="1">
    <source>
        <dbReference type="EMBL" id="MFC5650630.1"/>
    </source>
</evidence>
<gene>
    <name evidence="1" type="ORF">ACFPYJ_16155</name>
</gene>
<evidence type="ECO:0000313" key="2">
    <source>
        <dbReference type="Proteomes" id="UP001596047"/>
    </source>
</evidence>
<dbReference type="RefSeq" id="WP_379189200.1">
    <property type="nucleotide sequence ID" value="NZ_JBHSOW010000060.1"/>
</dbReference>
<dbReference type="EMBL" id="JBHSOW010000060">
    <property type="protein sequence ID" value="MFC5650630.1"/>
    <property type="molecule type" value="Genomic_DNA"/>
</dbReference>
<keyword evidence="2" id="KW-1185">Reference proteome</keyword>